<evidence type="ECO:0000313" key="2">
    <source>
        <dbReference type="EMBL" id="TGB47778.1"/>
    </source>
</evidence>
<protein>
    <submittedName>
        <fullName evidence="2">DUF4193 domain-containing protein</fullName>
    </submittedName>
</protein>
<comment type="caution">
    <text evidence="2">The sequence shown here is derived from an EMBL/GenBank/DDBJ whole genome shotgun (WGS) entry which is preliminary data.</text>
</comment>
<keyword evidence="3" id="KW-1185">Reference proteome</keyword>
<dbReference type="EMBL" id="RWKA01000001">
    <property type="protein sequence ID" value="TGB47778.1"/>
    <property type="molecule type" value="Genomic_DNA"/>
</dbReference>
<accession>A0A4Z0HT42</accession>
<sequence length="94" mass="10252">MPAHDDTPPPQLDGLPRILGLRANTLSDDQGTALDDPDSAEPLDLPDADLSEESLSVTVVPVQPDEFVCSRCLLVQHRNRLVWVDNHPVCADCL</sequence>
<organism evidence="2 3">
    <name type="scientific">Mycolicibacterium peregrinum</name>
    <name type="common">Mycobacterium peregrinum</name>
    <dbReference type="NCBI Taxonomy" id="43304"/>
    <lineage>
        <taxon>Bacteria</taxon>
        <taxon>Bacillati</taxon>
        <taxon>Actinomycetota</taxon>
        <taxon>Actinomycetes</taxon>
        <taxon>Mycobacteriales</taxon>
        <taxon>Mycobacteriaceae</taxon>
        <taxon>Mycolicibacterium</taxon>
    </lineage>
</organism>
<feature type="region of interest" description="Disordered" evidence="1">
    <location>
        <begin position="26"/>
        <end position="50"/>
    </location>
</feature>
<dbReference type="AlphaFoldDB" id="A0A4Z0HT42"/>
<evidence type="ECO:0000256" key="1">
    <source>
        <dbReference type="SAM" id="MobiDB-lite"/>
    </source>
</evidence>
<dbReference type="Proteomes" id="UP000297792">
    <property type="component" value="Unassembled WGS sequence"/>
</dbReference>
<dbReference type="InterPro" id="IPR025242">
    <property type="entry name" value="DUF4193"/>
</dbReference>
<gene>
    <name evidence="2" type="ORF">EJD98_02405</name>
</gene>
<dbReference type="Pfam" id="PF13834">
    <property type="entry name" value="DUF4193"/>
    <property type="match status" value="1"/>
</dbReference>
<evidence type="ECO:0000313" key="3">
    <source>
        <dbReference type="Proteomes" id="UP000297792"/>
    </source>
</evidence>
<name>A0A4Z0HT42_MYCPR</name>
<proteinExistence type="predicted"/>
<dbReference type="RefSeq" id="WP_135358471.1">
    <property type="nucleotide sequence ID" value="NZ_RWJZ01000001.1"/>
</dbReference>
<feature type="compositionally biased region" description="Acidic residues" evidence="1">
    <location>
        <begin position="35"/>
        <end position="50"/>
    </location>
</feature>
<reference evidence="2 3" key="1">
    <citation type="submission" date="2018-12" db="EMBL/GenBank/DDBJ databases">
        <title>Draft genome sequences of Mycolicibacterium peregrinum isolated from a pig with lymphadenitis and from soil on the same Japanese pig farm.</title>
        <authorList>
            <person name="Komatsu T."/>
            <person name="Ohya K."/>
            <person name="Sawai K."/>
            <person name="Odoi J.O."/>
            <person name="Otsu K."/>
            <person name="Ota A."/>
            <person name="Ito T."/>
            <person name="Kawai M."/>
            <person name="Maruyama F."/>
        </authorList>
    </citation>
    <scope>NUCLEOTIDE SEQUENCE [LARGE SCALE GENOMIC DNA]</scope>
    <source>
        <strain evidence="2 3">138</strain>
    </source>
</reference>